<organism evidence="2 3">
    <name type="scientific">Paenibacillus silvestris</name>
    <dbReference type="NCBI Taxonomy" id="2606219"/>
    <lineage>
        <taxon>Bacteria</taxon>
        <taxon>Bacillati</taxon>
        <taxon>Bacillota</taxon>
        <taxon>Bacilli</taxon>
        <taxon>Bacillales</taxon>
        <taxon>Paenibacillaceae</taxon>
        <taxon>Paenibacillus</taxon>
    </lineage>
</organism>
<accession>A0A6L8UU90</accession>
<sequence length="61" mass="7123">MLNDNNAYLNEGEIEIILNAIDLSKDALLKVYTKDWLETRISDITNKLDAQQKELERNRSE</sequence>
<dbReference type="RefSeq" id="WP_161405999.1">
    <property type="nucleotide sequence ID" value="NZ_WTUZ01000010.1"/>
</dbReference>
<reference evidence="2 3" key="1">
    <citation type="submission" date="2019-12" db="EMBL/GenBank/DDBJ databases">
        <title>Paenibacillus sp. nov. sp. isolated from soil.</title>
        <authorList>
            <person name="Kim J."/>
            <person name="Jeong S.E."/>
            <person name="Jung H.S."/>
            <person name="Jeon C.O."/>
        </authorList>
    </citation>
    <scope>NUCLEOTIDE SEQUENCE [LARGE SCALE GENOMIC DNA]</scope>
    <source>
        <strain evidence="2 3">5J-6</strain>
    </source>
</reference>
<gene>
    <name evidence="2" type="ORF">GQF01_06475</name>
</gene>
<feature type="coiled-coil region" evidence="1">
    <location>
        <begin position="34"/>
        <end position="61"/>
    </location>
</feature>
<dbReference type="Proteomes" id="UP000481087">
    <property type="component" value="Unassembled WGS sequence"/>
</dbReference>
<keyword evidence="3" id="KW-1185">Reference proteome</keyword>
<keyword evidence="1" id="KW-0175">Coiled coil</keyword>
<evidence type="ECO:0000313" key="3">
    <source>
        <dbReference type="Proteomes" id="UP000481087"/>
    </source>
</evidence>
<dbReference type="EMBL" id="WTUZ01000010">
    <property type="protein sequence ID" value="MZQ81778.1"/>
    <property type="molecule type" value="Genomic_DNA"/>
</dbReference>
<evidence type="ECO:0000313" key="2">
    <source>
        <dbReference type="EMBL" id="MZQ81778.1"/>
    </source>
</evidence>
<name>A0A6L8UU90_9BACL</name>
<dbReference type="AlphaFoldDB" id="A0A6L8UU90"/>
<comment type="caution">
    <text evidence="2">The sequence shown here is derived from an EMBL/GenBank/DDBJ whole genome shotgun (WGS) entry which is preliminary data.</text>
</comment>
<protein>
    <submittedName>
        <fullName evidence="2">Uncharacterized protein</fullName>
    </submittedName>
</protein>
<evidence type="ECO:0000256" key="1">
    <source>
        <dbReference type="SAM" id="Coils"/>
    </source>
</evidence>
<proteinExistence type="predicted"/>